<sequence>MSLYKTLLKRSQWHTVDMAAQLLSIELGEAVSVEQVAECAKSGDFPIFVDISMPAWPLVEEGVLADFYCIFPAQQHPAPPSPILGMRVNVYDTECTLSGKYQLPQSVAFSEVSEWYVKDLDSGEAFVPAHQYVSTPSGKSFPERPARPAPKDWLFKREDLESFVSELRSEAGEGEKQKRSSDEVKALEALGLLTEVIAYTGTDKHKYQWGEKPNCTQIAKAMETQAGNVSGMGEEKLKRLLGDALDAYEKKFR</sequence>
<accession>A0ABW8BS75</accession>
<evidence type="ECO:0000313" key="2">
    <source>
        <dbReference type="Proteomes" id="UP001614338"/>
    </source>
</evidence>
<proteinExistence type="predicted"/>
<name>A0ABW8BS75_9GAMM</name>
<comment type="caution">
    <text evidence="1">The sequence shown here is derived from an EMBL/GenBank/DDBJ whole genome shotgun (WGS) entry which is preliminary data.</text>
</comment>
<dbReference type="Proteomes" id="UP001614338">
    <property type="component" value="Unassembled WGS sequence"/>
</dbReference>
<keyword evidence="2" id="KW-1185">Reference proteome</keyword>
<dbReference type="EMBL" id="JBITWC010000011">
    <property type="protein sequence ID" value="MFI8750077.1"/>
    <property type="molecule type" value="Genomic_DNA"/>
</dbReference>
<protein>
    <submittedName>
        <fullName evidence="1">Uncharacterized protein</fullName>
    </submittedName>
</protein>
<gene>
    <name evidence="1" type="ORF">ACIGG6_08730</name>
</gene>
<evidence type="ECO:0000313" key="1">
    <source>
        <dbReference type="EMBL" id="MFI8750077.1"/>
    </source>
</evidence>
<reference evidence="1 2" key="1">
    <citation type="submission" date="2024-10" db="EMBL/GenBank/DDBJ databases">
        <title>The Natural Products Discovery Center: Release of the First 8490 Sequenced Strains for Exploring Actinobacteria Biosynthetic Diversity.</title>
        <authorList>
            <person name="Kalkreuter E."/>
            <person name="Kautsar S.A."/>
            <person name="Yang D."/>
            <person name="Bader C.D."/>
            <person name="Teijaro C.N."/>
            <person name="Fluegel L."/>
            <person name="Davis C.M."/>
            <person name="Simpson J.R."/>
            <person name="Lauterbach L."/>
            <person name="Steele A.D."/>
            <person name="Gui C."/>
            <person name="Meng S."/>
            <person name="Li G."/>
            <person name="Viehrig K."/>
            <person name="Ye F."/>
            <person name="Su P."/>
            <person name="Kiefer A.F."/>
            <person name="Nichols A."/>
            <person name="Cepeda A.J."/>
            <person name="Yan W."/>
            <person name="Fan B."/>
            <person name="Jiang Y."/>
            <person name="Adhikari A."/>
            <person name="Zheng C.-J."/>
            <person name="Schuster L."/>
            <person name="Cowan T.M."/>
            <person name="Smanski M.J."/>
            <person name="Chevrette M.G."/>
            <person name="De Carvalho L.P.S."/>
            <person name="Shen B."/>
        </authorList>
    </citation>
    <scope>NUCLEOTIDE SEQUENCE [LARGE SCALE GENOMIC DNA]</scope>
    <source>
        <strain evidence="1 2">NPDC077409</strain>
    </source>
</reference>
<dbReference type="RefSeq" id="WP_399843956.1">
    <property type="nucleotide sequence ID" value="NZ_JBITWC010000011.1"/>
</dbReference>
<organism evidence="1 2">
    <name type="scientific">Vreelandella lionensis</name>
    <dbReference type="NCBI Taxonomy" id="1144478"/>
    <lineage>
        <taxon>Bacteria</taxon>
        <taxon>Pseudomonadati</taxon>
        <taxon>Pseudomonadota</taxon>
        <taxon>Gammaproteobacteria</taxon>
        <taxon>Oceanospirillales</taxon>
        <taxon>Halomonadaceae</taxon>
        <taxon>Vreelandella</taxon>
    </lineage>
</organism>